<evidence type="ECO:0000313" key="3">
    <source>
        <dbReference type="EMBL" id="MBB4120030.1"/>
    </source>
</evidence>
<sequence length="208" mass="23854">MKTLFPPIEAYLAQLSPNNITEKRKEKLNMISEYIYKKLKQQEPVALNFICTHNSRRSFLTNVWANVLAYHFKLPLIESYSAGTEATEIFSSCLEVLEENGFQINRKSKVPVNPTYEIKFSEAAKKITDYSKSLAQQQLNQEFIAILTCDEANQACPMVPRAEIRFALPYQDPKSFDKLPNQKEAYRATNTQIATELLYLFNALAKIA</sequence>
<reference evidence="3 4" key="1">
    <citation type="submission" date="2020-08" db="EMBL/GenBank/DDBJ databases">
        <title>Genomic Encyclopedia of Type Strains, Phase IV (KMG-IV): sequencing the most valuable type-strain genomes for metagenomic binning, comparative biology and taxonomic classification.</title>
        <authorList>
            <person name="Goeker M."/>
        </authorList>
    </citation>
    <scope>NUCLEOTIDE SEQUENCE [LARGE SCALE GENOMIC DNA]</scope>
    <source>
        <strain evidence="3 4">DSM 29568</strain>
    </source>
</reference>
<accession>A0A840ESU0</accession>
<dbReference type="Gene3D" id="3.40.50.2300">
    <property type="match status" value="1"/>
</dbReference>
<evidence type="ECO:0000313" key="4">
    <source>
        <dbReference type="Proteomes" id="UP000553034"/>
    </source>
</evidence>
<dbReference type="SMART" id="SM00226">
    <property type="entry name" value="LMWPc"/>
    <property type="match status" value="1"/>
</dbReference>
<dbReference type="GO" id="GO:0046685">
    <property type="term" value="P:response to arsenic-containing substance"/>
    <property type="evidence" value="ECO:0007669"/>
    <property type="project" value="UniProtKB-KW"/>
</dbReference>
<dbReference type="EMBL" id="JACIFO010000015">
    <property type="protein sequence ID" value="MBB4120030.1"/>
    <property type="molecule type" value="Genomic_DNA"/>
</dbReference>
<dbReference type="PANTHER" id="PTHR43428:SF1">
    <property type="entry name" value="ARSENATE REDUCTASE"/>
    <property type="match status" value="1"/>
</dbReference>
<dbReference type="PANTHER" id="PTHR43428">
    <property type="entry name" value="ARSENATE REDUCTASE"/>
    <property type="match status" value="1"/>
</dbReference>
<dbReference type="EC" id="1.20.4.1" evidence="3"/>
<keyword evidence="3" id="KW-0560">Oxidoreductase</keyword>
<gene>
    <name evidence="3" type="ORF">GGR32_002342</name>
</gene>
<dbReference type="InterPro" id="IPR023485">
    <property type="entry name" value="Ptyr_pPase"/>
</dbReference>
<organism evidence="3 4">
    <name type="scientific">Mesonia hippocampi</name>
    <dbReference type="NCBI Taxonomy" id="1628250"/>
    <lineage>
        <taxon>Bacteria</taxon>
        <taxon>Pseudomonadati</taxon>
        <taxon>Bacteroidota</taxon>
        <taxon>Flavobacteriia</taxon>
        <taxon>Flavobacteriales</taxon>
        <taxon>Flavobacteriaceae</taxon>
        <taxon>Mesonia</taxon>
    </lineage>
</organism>
<dbReference type="RefSeq" id="WP_183478363.1">
    <property type="nucleotide sequence ID" value="NZ_JACIFO010000015.1"/>
</dbReference>
<dbReference type="Proteomes" id="UP000553034">
    <property type="component" value="Unassembled WGS sequence"/>
</dbReference>
<dbReference type="AlphaFoldDB" id="A0A840ESU0"/>
<dbReference type="SUPFAM" id="SSF52788">
    <property type="entry name" value="Phosphotyrosine protein phosphatases I"/>
    <property type="match status" value="1"/>
</dbReference>
<evidence type="ECO:0000259" key="2">
    <source>
        <dbReference type="SMART" id="SM00226"/>
    </source>
</evidence>
<dbReference type="InterPro" id="IPR036196">
    <property type="entry name" value="Ptyr_pPase_sf"/>
</dbReference>
<evidence type="ECO:0000256" key="1">
    <source>
        <dbReference type="ARBA" id="ARBA00022849"/>
    </source>
</evidence>
<proteinExistence type="predicted"/>
<feature type="domain" description="Phosphotyrosine protein phosphatase I" evidence="2">
    <location>
        <begin position="45"/>
        <end position="203"/>
    </location>
</feature>
<name>A0A840ESU0_9FLAO</name>
<keyword evidence="1" id="KW-0059">Arsenical resistance</keyword>
<comment type="caution">
    <text evidence="3">The sequence shown here is derived from an EMBL/GenBank/DDBJ whole genome shotgun (WGS) entry which is preliminary data.</text>
</comment>
<keyword evidence="4" id="KW-1185">Reference proteome</keyword>
<dbReference type="GO" id="GO:0008794">
    <property type="term" value="F:arsenate reductase (glutaredoxin) activity"/>
    <property type="evidence" value="ECO:0007669"/>
    <property type="project" value="UniProtKB-EC"/>
</dbReference>
<protein>
    <submittedName>
        <fullName evidence="3">Arsenate reductase</fullName>
        <ecNumber evidence="3">1.20.4.1</ecNumber>
    </submittedName>
</protein>